<evidence type="ECO:0000313" key="2">
    <source>
        <dbReference type="EMBL" id="TPP63954.1"/>
    </source>
</evidence>
<feature type="compositionally biased region" description="Low complexity" evidence="1">
    <location>
        <begin position="78"/>
        <end position="87"/>
    </location>
</feature>
<evidence type="ECO:0000313" key="3">
    <source>
        <dbReference type="Proteomes" id="UP000316759"/>
    </source>
</evidence>
<feature type="compositionally biased region" description="Polar residues" evidence="1">
    <location>
        <begin position="65"/>
        <end position="77"/>
    </location>
</feature>
<protein>
    <submittedName>
        <fullName evidence="2">Early B-cell factor</fullName>
    </submittedName>
</protein>
<proteinExistence type="predicted"/>
<name>A0A504YRF6_FASGI</name>
<gene>
    <name evidence="2" type="ORF">FGIG_05573</name>
</gene>
<organism evidence="2 3">
    <name type="scientific">Fasciola gigantica</name>
    <name type="common">Giant liver fluke</name>
    <dbReference type="NCBI Taxonomy" id="46835"/>
    <lineage>
        <taxon>Eukaryota</taxon>
        <taxon>Metazoa</taxon>
        <taxon>Spiralia</taxon>
        <taxon>Lophotrochozoa</taxon>
        <taxon>Platyhelminthes</taxon>
        <taxon>Trematoda</taxon>
        <taxon>Digenea</taxon>
        <taxon>Plagiorchiida</taxon>
        <taxon>Echinostomata</taxon>
        <taxon>Echinostomatoidea</taxon>
        <taxon>Fasciolidae</taxon>
        <taxon>Fasciola</taxon>
    </lineage>
</organism>
<dbReference type="AlphaFoldDB" id="A0A504YRF6"/>
<sequence>MTQSNLTTAGLETSQSHLLDSRQSYLFAHLGSCPGRDMNELHTPLVPSSFPLIQNHYSMAPYFPTRQTGTGNNQHASNYLLQNNNNLSGFSSSRDTEMRRDDSDVLSITDPLNPANQFGLVRSWIAQQQQQQQHQQQQQQQLQQQNLQSSECPSSSSSVGAPLPTDDHFTNLCTQISSAGFHMGQPMHGFGQVHNGFNPGCATPSNLGSASHGTGATGRAGLNVATAYSAAAAAHQLSQLGAMGNPVNCLFDNAAVAMAATQPVPGFGRTNGANLFNASQTISTQR</sequence>
<feature type="region of interest" description="Disordered" evidence="1">
    <location>
        <begin position="135"/>
        <end position="166"/>
    </location>
</feature>
<dbReference type="EMBL" id="SUNJ01005027">
    <property type="protein sequence ID" value="TPP63954.1"/>
    <property type="molecule type" value="Genomic_DNA"/>
</dbReference>
<dbReference type="OrthoDB" id="10442515at2759"/>
<feature type="compositionally biased region" description="Low complexity" evidence="1">
    <location>
        <begin position="135"/>
        <end position="158"/>
    </location>
</feature>
<dbReference type="Proteomes" id="UP000316759">
    <property type="component" value="Unassembled WGS sequence"/>
</dbReference>
<feature type="region of interest" description="Disordered" evidence="1">
    <location>
        <begin position="65"/>
        <end position="111"/>
    </location>
</feature>
<keyword evidence="3" id="KW-1185">Reference proteome</keyword>
<feature type="compositionally biased region" description="Basic and acidic residues" evidence="1">
    <location>
        <begin position="94"/>
        <end position="103"/>
    </location>
</feature>
<comment type="caution">
    <text evidence="2">The sequence shown here is derived from an EMBL/GenBank/DDBJ whole genome shotgun (WGS) entry which is preliminary data.</text>
</comment>
<evidence type="ECO:0000256" key="1">
    <source>
        <dbReference type="SAM" id="MobiDB-lite"/>
    </source>
</evidence>
<reference evidence="2 3" key="1">
    <citation type="submission" date="2019-04" db="EMBL/GenBank/DDBJ databases">
        <title>Annotation for the trematode Fasciola gigantica.</title>
        <authorList>
            <person name="Choi Y.-J."/>
        </authorList>
    </citation>
    <scope>NUCLEOTIDE SEQUENCE [LARGE SCALE GENOMIC DNA]</scope>
    <source>
        <strain evidence="2">Uganda_cow_1</strain>
    </source>
</reference>
<dbReference type="STRING" id="46835.A0A504YRF6"/>
<accession>A0A504YRF6</accession>